<dbReference type="SUPFAM" id="SSF81901">
    <property type="entry name" value="HCP-like"/>
    <property type="match status" value="1"/>
</dbReference>
<accession>A0A914XJN8</accession>
<dbReference type="InterPro" id="IPR011990">
    <property type="entry name" value="TPR-like_helical_dom_sf"/>
</dbReference>
<evidence type="ECO:0000256" key="10">
    <source>
        <dbReference type="ARBA" id="ARBA00023136"/>
    </source>
</evidence>
<reference evidence="17" key="1">
    <citation type="submission" date="2022-11" db="UniProtKB">
        <authorList>
            <consortium name="WormBaseParasite"/>
        </authorList>
    </citation>
    <scope>IDENTIFICATION</scope>
</reference>
<dbReference type="AlphaFoldDB" id="A0A914XJN8"/>
<dbReference type="WBParaSite" id="PSAMB.scaffold812size40942.g9054.t1">
    <property type="protein sequence ID" value="PSAMB.scaffold812size40942.g9054.t1"/>
    <property type="gene ID" value="PSAMB.scaffold812size40942.g9054"/>
</dbReference>
<sequence length="317" mass="36116">MFVLEKIFTRKELMALDDPVPTLSEVTTPLRRHDHTSLPTRDIMGEGDLKLVSREEVSRHNTSASAWVIIDDRVYDITKFLEEHPGGEEVLLEQAGGDATESFEDVGHSTDAREMAKDYLIGELTEVVRRSVPRKPVAKQVRFASESEKKALDKDGERWEPPEGTWDPDLPYGGKVVIARRKKQEPLWWRLIEVLTVIAVIVFSIYSYFHIDDVVFRIDHAFAHLGHTTAQHKIGQRYLQGHGVKVDHGKAMHWFERAAEKGHPEAAYNLGVGHLKGHKQLEKGHARKLFDHAAQHGLKEAHHVLREVCDQDKTKCD</sequence>
<organism evidence="16 17">
    <name type="scientific">Plectus sambesii</name>
    <dbReference type="NCBI Taxonomy" id="2011161"/>
    <lineage>
        <taxon>Eukaryota</taxon>
        <taxon>Metazoa</taxon>
        <taxon>Ecdysozoa</taxon>
        <taxon>Nematoda</taxon>
        <taxon>Chromadorea</taxon>
        <taxon>Plectida</taxon>
        <taxon>Plectina</taxon>
        <taxon>Plectoidea</taxon>
        <taxon>Plectidae</taxon>
        <taxon>Plectus</taxon>
    </lineage>
</organism>
<dbReference type="InterPro" id="IPR018506">
    <property type="entry name" value="Cyt_B5_heme-BS"/>
</dbReference>
<keyword evidence="7" id="KW-0492">Microsome</keyword>
<proteinExistence type="inferred from homology"/>
<comment type="similarity">
    <text evidence="12 14">Belongs to the cytochrome b5 family.</text>
</comment>
<keyword evidence="14" id="KW-1133">Transmembrane helix</keyword>
<evidence type="ECO:0000313" key="17">
    <source>
        <dbReference type="WBParaSite" id="PSAMB.scaffold812size40942.g9054.t1"/>
    </source>
</evidence>
<dbReference type="InterPro" id="IPR001199">
    <property type="entry name" value="Cyt_B5-like_heme/steroid-bd"/>
</dbReference>
<dbReference type="Pfam" id="PF08238">
    <property type="entry name" value="Sel1"/>
    <property type="match status" value="2"/>
</dbReference>
<name>A0A914XJN8_9BILA</name>
<dbReference type="PROSITE" id="PS00191">
    <property type="entry name" value="CYTOCHROME_B5_1"/>
    <property type="match status" value="1"/>
</dbReference>
<evidence type="ECO:0000256" key="9">
    <source>
        <dbReference type="ARBA" id="ARBA00023004"/>
    </source>
</evidence>
<keyword evidence="5 14" id="KW-0479">Metal-binding</keyword>
<evidence type="ECO:0000313" key="16">
    <source>
        <dbReference type="Proteomes" id="UP000887566"/>
    </source>
</evidence>
<dbReference type="Gene3D" id="3.10.120.10">
    <property type="entry name" value="Cytochrome b5-like heme/steroid binding domain"/>
    <property type="match status" value="1"/>
</dbReference>
<evidence type="ECO:0000256" key="6">
    <source>
        <dbReference type="ARBA" id="ARBA00022824"/>
    </source>
</evidence>
<keyword evidence="2" id="KW-0813">Transport</keyword>
<dbReference type="Gene3D" id="1.25.40.10">
    <property type="entry name" value="Tetratricopeptide repeat domain"/>
    <property type="match status" value="1"/>
</dbReference>
<keyword evidence="16" id="KW-1185">Reference proteome</keyword>
<keyword evidence="3 14" id="KW-0349">Heme</keyword>
<evidence type="ECO:0000256" key="14">
    <source>
        <dbReference type="RuleBase" id="RU362121"/>
    </source>
</evidence>
<keyword evidence="9 14" id="KW-0408">Iron</keyword>
<evidence type="ECO:0000256" key="8">
    <source>
        <dbReference type="ARBA" id="ARBA00022982"/>
    </source>
</evidence>
<evidence type="ECO:0000256" key="5">
    <source>
        <dbReference type="ARBA" id="ARBA00022723"/>
    </source>
</evidence>
<dbReference type="GO" id="GO:0005789">
    <property type="term" value="C:endoplasmic reticulum membrane"/>
    <property type="evidence" value="ECO:0007669"/>
    <property type="project" value="UniProtKB-SubCell"/>
</dbReference>
<dbReference type="FunFam" id="3.10.120.10:FF:000002">
    <property type="entry name" value="Cytochrome b5 type B"/>
    <property type="match status" value="1"/>
</dbReference>
<dbReference type="InterPro" id="IPR050668">
    <property type="entry name" value="Cytochrome_b5"/>
</dbReference>
<dbReference type="InterPro" id="IPR006597">
    <property type="entry name" value="Sel1-like"/>
</dbReference>
<feature type="domain" description="Cytochrome b5 heme-binding" evidence="15">
    <location>
        <begin position="49"/>
        <end position="125"/>
    </location>
</feature>
<evidence type="ECO:0000256" key="11">
    <source>
        <dbReference type="ARBA" id="ARBA00037877"/>
    </source>
</evidence>
<evidence type="ECO:0000256" key="4">
    <source>
        <dbReference type="ARBA" id="ARBA00022692"/>
    </source>
</evidence>
<feature type="transmembrane region" description="Helical" evidence="14">
    <location>
        <begin position="187"/>
        <end position="209"/>
    </location>
</feature>
<dbReference type="PANTHER" id="PTHR19359:SF150">
    <property type="entry name" value="CYTOCHROME B5"/>
    <property type="match status" value="1"/>
</dbReference>
<dbReference type="InterPro" id="IPR036400">
    <property type="entry name" value="Cyt_B5-like_heme/steroid_sf"/>
</dbReference>
<keyword evidence="4 14" id="KW-0812">Transmembrane</keyword>
<dbReference type="SUPFAM" id="SSF55856">
    <property type="entry name" value="Cytochrome b5-like heme/steroid binding domain"/>
    <property type="match status" value="1"/>
</dbReference>
<comment type="subcellular location">
    <subcellularLocation>
        <location evidence="1">Endoplasmic reticulum membrane</location>
        <topology evidence="1">Single-pass membrane protein</topology>
        <orientation evidence="1">Cytoplasmic side</orientation>
    </subcellularLocation>
    <subcellularLocation>
        <location evidence="11">Microsome membrane</location>
        <topology evidence="11">Single-pass membrane protein</topology>
        <orientation evidence="11">Cytoplasmic side</orientation>
    </subcellularLocation>
</comment>
<dbReference type="Pfam" id="PF00173">
    <property type="entry name" value="Cyt-b5"/>
    <property type="match status" value="1"/>
</dbReference>
<dbReference type="Proteomes" id="UP000887566">
    <property type="component" value="Unplaced"/>
</dbReference>
<keyword evidence="10 14" id="KW-0472">Membrane</keyword>
<dbReference type="PRINTS" id="PR00363">
    <property type="entry name" value="CYTOCHROMEB5"/>
</dbReference>
<dbReference type="GO" id="GO:0020037">
    <property type="term" value="F:heme binding"/>
    <property type="evidence" value="ECO:0007669"/>
    <property type="project" value="UniProtKB-UniRule"/>
</dbReference>
<evidence type="ECO:0000259" key="15">
    <source>
        <dbReference type="PROSITE" id="PS50255"/>
    </source>
</evidence>
<dbReference type="PROSITE" id="PS50255">
    <property type="entry name" value="CYTOCHROME_B5_2"/>
    <property type="match status" value="1"/>
</dbReference>
<protein>
    <recommendedName>
        <fullName evidence="13">Cytochrome b5</fullName>
    </recommendedName>
</protein>
<evidence type="ECO:0000256" key="13">
    <source>
        <dbReference type="ARBA" id="ARBA00039806"/>
    </source>
</evidence>
<dbReference type="SMART" id="SM00671">
    <property type="entry name" value="SEL1"/>
    <property type="match status" value="2"/>
</dbReference>
<keyword evidence="8" id="KW-0249">Electron transport</keyword>
<evidence type="ECO:0000256" key="1">
    <source>
        <dbReference type="ARBA" id="ARBA00004131"/>
    </source>
</evidence>
<dbReference type="GO" id="GO:0046872">
    <property type="term" value="F:metal ion binding"/>
    <property type="evidence" value="ECO:0007669"/>
    <property type="project" value="UniProtKB-UniRule"/>
</dbReference>
<dbReference type="SMART" id="SM01117">
    <property type="entry name" value="Cyt-b5"/>
    <property type="match status" value="1"/>
</dbReference>
<evidence type="ECO:0000256" key="12">
    <source>
        <dbReference type="ARBA" id="ARBA00038168"/>
    </source>
</evidence>
<evidence type="ECO:0000256" key="2">
    <source>
        <dbReference type="ARBA" id="ARBA00022448"/>
    </source>
</evidence>
<evidence type="ECO:0000256" key="7">
    <source>
        <dbReference type="ARBA" id="ARBA00022848"/>
    </source>
</evidence>
<evidence type="ECO:0000256" key="3">
    <source>
        <dbReference type="ARBA" id="ARBA00022617"/>
    </source>
</evidence>
<dbReference type="PANTHER" id="PTHR19359">
    <property type="entry name" value="CYTOCHROME B5"/>
    <property type="match status" value="1"/>
</dbReference>
<keyword evidence="6" id="KW-0256">Endoplasmic reticulum</keyword>